<dbReference type="PANTHER" id="PTHR42776">
    <property type="entry name" value="SERINE PEPTIDASE S9 FAMILY MEMBER"/>
    <property type="match status" value="1"/>
</dbReference>
<dbReference type="InterPro" id="IPR011042">
    <property type="entry name" value="6-blade_b-propeller_TolB-like"/>
</dbReference>
<evidence type="ECO:0000256" key="3">
    <source>
        <dbReference type="SAM" id="MobiDB-lite"/>
    </source>
</evidence>
<dbReference type="InterPro" id="IPR001375">
    <property type="entry name" value="Peptidase_S9_cat"/>
</dbReference>
<dbReference type="InterPro" id="IPR011659">
    <property type="entry name" value="WD40"/>
</dbReference>
<dbReference type="Pfam" id="PF07676">
    <property type="entry name" value="PD40"/>
    <property type="match status" value="3"/>
</dbReference>
<evidence type="ECO:0000313" key="5">
    <source>
        <dbReference type="EMBL" id="GGO03133.1"/>
    </source>
</evidence>
<gene>
    <name evidence="5" type="primary">yuxL</name>
    <name evidence="5" type="ORF">GCM10010969_27110</name>
</gene>
<keyword evidence="6" id="KW-1185">Reference proteome</keyword>
<dbReference type="InterPro" id="IPR029058">
    <property type="entry name" value="AB_hydrolase_fold"/>
</dbReference>
<comment type="caution">
    <text evidence="5">The sequence shown here is derived from an EMBL/GenBank/DDBJ whole genome shotgun (WGS) entry which is preliminary data.</text>
</comment>
<keyword evidence="1" id="KW-0378">Hydrolase</keyword>
<feature type="compositionally biased region" description="Acidic residues" evidence="3">
    <location>
        <begin position="133"/>
        <end position="142"/>
    </location>
</feature>
<evidence type="ECO:0000256" key="1">
    <source>
        <dbReference type="ARBA" id="ARBA00022801"/>
    </source>
</evidence>
<feature type="region of interest" description="Disordered" evidence="3">
    <location>
        <begin position="127"/>
        <end position="152"/>
    </location>
</feature>
<protein>
    <submittedName>
        <fullName evidence="5">Peptidase YuxL</fullName>
    </submittedName>
</protein>
<reference evidence="6" key="1">
    <citation type="journal article" date="2019" name="Int. J. Syst. Evol. Microbiol.">
        <title>The Global Catalogue of Microorganisms (GCM) 10K type strain sequencing project: providing services to taxonomists for standard genome sequencing and annotation.</title>
        <authorList>
            <consortium name="The Broad Institute Genomics Platform"/>
            <consortium name="The Broad Institute Genome Sequencing Center for Infectious Disease"/>
            <person name="Wu L."/>
            <person name="Ma J."/>
        </authorList>
    </citation>
    <scope>NUCLEOTIDE SEQUENCE [LARGE SCALE GENOMIC DNA]</scope>
    <source>
        <strain evidence="6">CGMCC 1.6964</strain>
    </source>
</reference>
<dbReference type="EMBL" id="BMLN01000007">
    <property type="protein sequence ID" value="GGO03133.1"/>
    <property type="molecule type" value="Genomic_DNA"/>
</dbReference>
<dbReference type="Pfam" id="PF00326">
    <property type="entry name" value="Peptidase_S9"/>
    <property type="match status" value="1"/>
</dbReference>
<keyword evidence="2" id="KW-0720">Serine protease</keyword>
<evidence type="ECO:0000256" key="2">
    <source>
        <dbReference type="ARBA" id="ARBA00022825"/>
    </source>
</evidence>
<dbReference type="SUPFAM" id="SSF53474">
    <property type="entry name" value="alpha/beta-Hydrolases"/>
    <property type="match status" value="1"/>
</dbReference>
<evidence type="ECO:0000313" key="6">
    <source>
        <dbReference type="Proteomes" id="UP000606653"/>
    </source>
</evidence>
<organism evidence="5 6">
    <name type="scientific">Saccharibacillus kuerlensis</name>
    <dbReference type="NCBI Taxonomy" id="459527"/>
    <lineage>
        <taxon>Bacteria</taxon>
        <taxon>Bacillati</taxon>
        <taxon>Bacillota</taxon>
        <taxon>Bacilli</taxon>
        <taxon>Bacillales</taxon>
        <taxon>Paenibacillaceae</taxon>
        <taxon>Saccharibacillus</taxon>
    </lineage>
</organism>
<evidence type="ECO:0000259" key="4">
    <source>
        <dbReference type="Pfam" id="PF00326"/>
    </source>
</evidence>
<dbReference type="Proteomes" id="UP000606653">
    <property type="component" value="Unassembled WGS sequence"/>
</dbReference>
<feature type="domain" description="Peptidase S9 prolyl oligopeptidase catalytic" evidence="4">
    <location>
        <begin position="466"/>
        <end position="676"/>
    </location>
</feature>
<proteinExistence type="predicted"/>
<dbReference type="SUPFAM" id="SSF82171">
    <property type="entry name" value="DPP6 N-terminal domain-like"/>
    <property type="match status" value="1"/>
</dbReference>
<sequence>MSEKRGLTAEDLYRFVWVGAPDVSKADGRIVYTERTVNEARDGYLTKIRAMNSSGENDVVFTSGEEDASPIWSPDGSFMAFARKHHDKRQIWLLPANGGEARVLTDLPNGVGSFKWSPDGMQLLVSSQVDPEASAEEQEDGTSADNSGSKDKALKETVIDRIRYKGDGSGLWNGKRNHLFVVDASSGEAAAVTSGDFDAGSFAWSPDGSKLAFTAYIPEEGDDTDPDFLLVSDLYVADADGGNLRKLSRSDWGIGQMAWSPDGSKIAFFASDRSYHNATLTRLYIIPADGGEITSLVTDPDLLVGNLVVGDMRAGLGSPDPLFSEDGSSVYALFTHHGSAGVARFAADGSGHEVLLDGDRDVYQLAPDHDGGFIVAVSDPLNPGDLYRFVPGTKEETRLTDANGAWLSEHELSEPEAFWVETKDGWKVHGWIMKPVGFHTAASDESSKVPTILEIHGGPHMMYGHTFMHEFQLLASKGYAVIFSNPRGGHGYGQEFVNACRGDYGGGDYRDLMETVDYALEHYDFIDESRLGVTGGSYGGFMTNWIVGHTDRFKAAVTQRSISNWVSFYGVSDIGFFFTEDQIGGDAWQDTDLLWKHSPIAYVQQMRTPLLILHGEQDLRCPIEQAEQLFTALKRLGRKTRLVRFPGASHDLSRGGHPSLRVARLSHIAGWMDEYL</sequence>
<accession>A0ABQ2L4T6</accession>
<dbReference type="RefSeq" id="WP_018976654.1">
    <property type="nucleotide sequence ID" value="NZ_BMLN01000007.1"/>
</dbReference>
<name>A0ABQ2L4T6_9BACL</name>
<dbReference type="Gene3D" id="2.120.10.30">
    <property type="entry name" value="TolB, C-terminal domain"/>
    <property type="match status" value="2"/>
</dbReference>
<keyword evidence="2" id="KW-0645">Protease</keyword>
<dbReference type="PANTHER" id="PTHR42776:SF27">
    <property type="entry name" value="DIPEPTIDYL PEPTIDASE FAMILY MEMBER 6"/>
    <property type="match status" value="1"/>
</dbReference>
<dbReference type="Gene3D" id="3.40.50.1820">
    <property type="entry name" value="alpha/beta hydrolase"/>
    <property type="match status" value="1"/>
</dbReference>